<dbReference type="InterPro" id="IPR050366">
    <property type="entry name" value="BP-dependent_transpt_permease"/>
</dbReference>
<evidence type="ECO:0000313" key="10">
    <source>
        <dbReference type="Proteomes" id="UP000824037"/>
    </source>
</evidence>
<dbReference type="InterPro" id="IPR000515">
    <property type="entry name" value="MetI-like"/>
</dbReference>
<dbReference type="PANTHER" id="PTHR43386:SF26">
    <property type="entry name" value="ABC TRANSPORTER PERMEASE PROTEIN"/>
    <property type="match status" value="1"/>
</dbReference>
<accession>A0A9D2J6Y5</accession>
<dbReference type="PANTHER" id="PTHR43386">
    <property type="entry name" value="OLIGOPEPTIDE TRANSPORT SYSTEM PERMEASE PROTEIN APPC"/>
    <property type="match status" value="1"/>
</dbReference>
<dbReference type="Proteomes" id="UP000824037">
    <property type="component" value="Unassembled WGS sequence"/>
</dbReference>
<name>A0A9D2J6Y5_9MICO</name>
<sequence length="302" mass="32099">MTATAQARPTRWARWRGLPYVSGGVVAIIVLGSVFGPFLMPEQSDAMALPDRLLAPGSTTSSGATAWFGTDALGRDLLLQVMEGGRVSLILTVITITLTLVIGTLIGVISGYVGGVTDTVIMRFVDIQLALPSIVLAIVVTGALGPSPVNLVIAMVAARWTAFARLARGSTLSLKKREYVDAARLLGKRWPHIIRVHVLPFLKAQLLVLTTLEFGSVVLQQAALSFLGIGLPPEIPSWGATISVGQDYLDTAWWISTFPGAVLALLVVAVGFLTASGEGLPARSRRGFTFRRSLQPLKEGTS</sequence>
<reference evidence="9" key="2">
    <citation type="submission" date="2021-04" db="EMBL/GenBank/DDBJ databases">
        <authorList>
            <person name="Gilroy R."/>
        </authorList>
    </citation>
    <scope>NUCLEOTIDE SEQUENCE</scope>
    <source>
        <strain evidence="9">ChiGjej4B4-7305</strain>
    </source>
</reference>
<dbReference type="AlphaFoldDB" id="A0A9D2J6Y5"/>
<evidence type="ECO:0000256" key="3">
    <source>
        <dbReference type="ARBA" id="ARBA00022475"/>
    </source>
</evidence>
<evidence type="ECO:0000256" key="4">
    <source>
        <dbReference type="ARBA" id="ARBA00022692"/>
    </source>
</evidence>
<keyword evidence="3" id="KW-1003">Cell membrane</keyword>
<evidence type="ECO:0000256" key="2">
    <source>
        <dbReference type="ARBA" id="ARBA00022448"/>
    </source>
</evidence>
<comment type="caution">
    <text evidence="9">The sequence shown here is derived from an EMBL/GenBank/DDBJ whole genome shotgun (WGS) entry which is preliminary data.</text>
</comment>
<evidence type="ECO:0000259" key="8">
    <source>
        <dbReference type="PROSITE" id="PS50928"/>
    </source>
</evidence>
<dbReference type="GO" id="GO:0005886">
    <property type="term" value="C:plasma membrane"/>
    <property type="evidence" value="ECO:0007669"/>
    <property type="project" value="UniProtKB-SubCell"/>
</dbReference>
<dbReference type="Pfam" id="PF00528">
    <property type="entry name" value="BPD_transp_1"/>
    <property type="match status" value="1"/>
</dbReference>
<evidence type="ECO:0000313" key="9">
    <source>
        <dbReference type="EMBL" id="HIZ37899.1"/>
    </source>
</evidence>
<dbReference type="GO" id="GO:0055085">
    <property type="term" value="P:transmembrane transport"/>
    <property type="evidence" value="ECO:0007669"/>
    <property type="project" value="InterPro"/>
</dbReference>
<keyword evidence="2 7" id="KW-0813">Transport</keyword>
<keyword evidence="6 7" id="KW-0472">Membrane</keyword>
<feature type="transmembrane region" description="Helical" evidence="7">
    <location>
        <begin position="251"/>
        <end position="275"/>
    </location>
</feature>
<evidence type="ECO:0000256" key="5">
    <source>
        <dbReference type="ARBA" id="ARBA00022989"/>
    </source>
</evidence>
<proteinExistence type="inferred from homology"/>
<dbReference type="PROSITE" id="PS50928">
    <property type="entry name" value="ABC_TM1"/>
    <property type="match status" value="1"/>
</dbReference>
<dbReference type="EMBL" id="DXBY01000327">
    <property type="protein sequence ID" value="HIZ37899.1"/>
    <property type="molecule type" value="Genomic_DNA"/>
</dbReference>
<comment type="subcellular location">
    <subcellularLocation>
        <location evidence="1 7">Cell membrane</location>
        <topology evidence="1 7">Multi-pass membrane protein</topology>
    </subcellularLocation>
</comment>
<evidence type="ECO:0000256" key="1">
    <source>
        <dbReference type="ARBA" id="ARBA00004651"/>
    </source>
</evidence>
<organism evidence="9 10">
    <name type="scientific">Candidatus Ruania gallistercoris</name>
    <dbReference type="NCBI Taxonomy" id="2838746"/>
    <lineage>
        <taxon>Bacteria</taxon>
        <taxon>Bacillati</taxon>
        <taxon>Actinomycetota</taxon>
        <taxon>Actinomycetes</taxon>
        <taxon>Micrococcales</taxon>
        <taxon>Ruaniaceae</taxon>
        <taxon>Ruania</taxon>
    </lineage>
</organism>
<evidence type="ECO:0000256" key="6">
    <source>
        <dbReference type="ARBA" id="ARBA00023136"/>
    </source>
</evidence>
<dbReference type="CDD" id="cd06261">
    <property type="entry name" value="TM_PBP2"/>
    <property type="match status" value="1"/>
</dbReference>
<evidence type="ECO:0000256" key="7">
    <source>
        <dbReference type="RuleBase" id="RU363032"/>
    </source>
</evidence>
<dbReference type="SUPFAM" id="SSF161098">
    <property type="entry name" value="MetI-like"/>
    <property type="match status" value="1"/>
</dbReference>
<dbReference type="InterPro" id="IPR035906">
    <property type="entry name" value="MetI-like_sf"/>
</dbReference>
<feature type="transmembrane region" description="Helical" evidence="7">
    <location>
        <begin position="20"/>
        <end position="40"/>
    </location>
</feature>
<dbReference type="Gene3D" id="1.10.3720.10">
    <property type="entry name" value="MetI-like"/>
    <property type="match status" value="1"/>
</dbReference>
<comment type="similarity">
    <text evidence="7">Belongs to the binding-protein-dependent transport system permease family.</text>
</comment>
<feature type="transmembrane region" description="Helical" evidence="7">
    <location>
        <begin position="87"/>
        <end position="112"/>
    </location>
</feature>
<gene>
    <name evidence="9" type="ORF">H9815_19145</name>
</gene>
<protein>
    <submittedName>
        <fullName evidence="9">ABC transporter permease</fullName>
    </submittedName>
</protein>
<keyword evidence="5 7" id="KW-1133">Transmembrane helix</keyword>
<reference evidence="9" key="1">
    <citation type="journal article" date="2021" name="PeerJ">
        <title>Extensive microbial diversity within the chicken gut microbiome revealed by metagenomics and culture.</title>
        <authorList>
            <person name="Gilroy R."/>
            <person name="Ravi A."/>
            <person name="Getino M."/>
            <person name="Pursley I."/>
            <person name="Horton D.L."/>
            <person name="Alikhan N.F."/>
            <person name="Baker D."/>
            <person name="Gharbi K."/>
            <person name="Hall N."/>
            <person name="Watson M."/>
            <person name="Adriaenssens E.M."/>
            <person name="Foster-Nyarko E."/>
            <person name="Jarju S."/>
            <person name="Secka A."/>
            <person name="Antonio M."/>
            <person name="Oren A."/>
            <person name="Chaudhuri R.R."/>
            <person name="La Ragione R."/>
            <person name="Hildebrand F."/>
            <person name="Pallen M.J."/>
        </authorList>
    </citation>
    <scope>NUCLEOTIDE SEQUENCE</scope>
    <source>
        <strain evidence="9">ChiGjej4B4-7305</strain>
    </source>
</reference>
<keyword evidence="4 7" id="KW-0812">Transmembrane</keyword>
<feature type="domain" description="ABC transmembrane type-1" evidence="8">
    <location>
        <begin position="85"/>
        <end position="274"/>
    </location>
</feature>